<dbReference type="FunFam" id="1.10.1200.10:FF:000016">
    <property type="entry name" value="Non-ribosomal peptide synthase"/>
    <property type="match status" value="2"/>
</dbReference>
<dbReference type="SUPFAM" id="SSF53474">
    <property type="entry name" value="alpha/beta-Hydrolases"/>
    <property type="match status" value="1"/>
</dbReference>
<keyword evidence="4" id="KW-0597">Phosphoprotein</keyword>
<dbReference type="NCBIfam" id="TIGR01733">
    <property type="entry name" value="AA-adenyl-dom"/>
    <property type="match status" value="4"/>
</dbReference>
<dbReference type="PANTHER" id="PTHR45527">
    <property type="entry name" value="NONRIBOSOMAL PEPTIDE SYNTHETASE"/>
    <property type="match status" value="1"/>
</dbReference>
<dbReference type="CDD" id="cd05930">
    <property type="entry name" value="A_NRPS"/>
    <property type="match status" value="1"/>
</dbReference>
<dbReference type="InterPro" id="IPR020845">
    <property type="entry name" value="AMP-binding_CS"/>
</dbReference>
<dbReference type="SMART" id="SM00824">
    <property type="entry name" value="PKS_TE"/>
    <property type="match status" value="1"/>
</dbReference>
<dbReference type="CDD" id="cd17646">
    <property type="entry name" value="A_NRPS_AB3403-like"/>
    <property type="match status" value="1"/>
</dbReference>
<dbReference type="InterPro" id="IPR001031">
    <property type="entry name" value="Thioesterase"/>
</dbReference>
<evidence type="ECO:0000259" key="6">
    <source>
        <dbReference type="PROSITE" id="PS50075"/>
    </source>
</evidence>
<proteinExistence type="inferred from homology"/>
<dbReference type="FunFam" id="3.40.50.980:FF:000001">
    <property type="entry name" value="Non-ribosomal peptide synthetase"/>
    <property type="match status" value="4"/>
</dbReference>
<dbReference type="PANTHER" id="PTHR45527:SF14">
    <property type="entry name" value="PLIPASTATIN SYNTHASE SUBUNIT B"/>
    <property type="match status" value="1"/>
</dbReference>
<dbReference type="Pfam" id="PF00550">
    <property type="entry name" value="PP-binding"/>
    <property type="match status" value="4"/>
</dbReference>
<dbReference type="FunFam" id="3.40.50.12780:FF:000012">
    <property type="entry name" value="Non-ribosomal peptide synthetase"/>
    <property type="match status" value="4"/>
</dbReference>
<dbReference type="FunFam" id="3.40.50.980:FF:000002">
    <property type="entry name" value="Enterobactin synthetase component F"/>
    <property type="match status" value="2"/>
</dbReference>
<dbReference type="GO" id="GO:0005829">
    <property type="term" value="C:cytosol"/>
    <property type="evidence" value="ECO:0007669"/>
    <property type="project" value="TreeGrafter"/>
</dbReference>
<comment type="similarity">
    <text evidence="2">Belongs to the ATP-dependent AMP-binding enzyme family.</text>
</comment>
<dbReference type="FunFam" id="3.30.300.30:FF:000010">
    <property type="entry name" value="Enterobactin synthetase component F"/>
    <property type="match status" value="4"/>
</dbReference>
<dbReference type="Pfam" id="PF00975">
    <property type="entry name" value="Thioesterase"/>
    <property type="match status" value="1"/>
</dbReference>
<gene>
    <name evidence="7" type="ORF">DN051_44075</name>
</gene>
<keyword evidence="3" id="KW-0596">Phosphopantetheine</keyword>
<evidence type="ECO:0000256" key="2">
    <source>
        <dbReference type="ARBA" id="ARBA00006432"/>
    </source>
</evidence>
<dbReference type="InterPro" id="IPR023213">
    <property type="entry name" value="CAT-like_dom_sf"/>
</dbReference>
<accession>A0A2Z4JED5</accession>
<dbReference type="NCBIfam" id="NF003417">
    <property type="entry name" value="PRK04813.1"/>
    <property type="match status" value="4"/>
</dbReference>
<dbReference type="InterPro" id="IPR009081">
    <property type="entry name" value="PP-bd_ACP"/>
</dbReference>
<dbReference type="InterPro" id="IPR025110">
    <property type="entry name" value="AMP-bd_C"/>
</dbReference>
<organism evidence="7 8">
    <name type="scientific">Streptomyces cadmiisoli</name>
    <dbReference type="NCBI Taxonomy" id="2184053"/>
    <lineage>
        <taxon>Bacteria</taxon>
        <taxon>Bacillati</taxon>
        <taxon>Actinomycetota</taxon>
        <taxon>Actinomycetes</taxon>
        <taxon>Kitasatosporales</taxon>
        <taxon>Streptomycetaceae</taxon>
        <taxon>Streptomyces</taxon>
        <taxon>Streptomyces aurantiacus group</taxon>
    </lineage>
</organism>
<evidence type="ECO:0000313" key="7">
    <source>
        <dbReference type="EMBL" id="AWW43512.1"/>
    </source>
</evidence>
<dbReference type="Gene3D" id="3.40.50.980">
    <property type="match status" value="6"/>
</dbReference>
<dbReference type="GO" id="GO:0008610">
    <property type="term" value="P:lipid biosynthetic process"/>
    <property type="evidence" value="ECO:0007669"/>
    <property type="project" value="UniProtKB-ARBA"/>
</dbReference>
<dbReference type="RefSeq" id="WP_112443304.1">
    <property type="nucleotide sequence ID" value="NZ_CP030074.1"/>
</dbReference>
<dbReference type="PROSITE" id="PS00455">
    <property type="entry name" value="AMP_BINDING"/>
    <property type="match status" value="1"/>
</dbReference>
<dbReference type="SUPFAM" id="SSF52777">
    <property type="entry name" value="CoA-dependent acyltransferases"/>
    <property type="match status" value="8"/>
</dbReference>
<keyword evidence="8" id="KW-1185">Reference proteome</keyword>
<dbReference type="KEGG" id="scad:DN051_44075"/>
<evidence type="ECO:0000256" key="1">
    <source>
        <dbReference type="ARBA" id="ARBA00001957"/>
    </source>
</evidence>
<dbReference type="PROSITE" id="PS00012">
    <property type="entry name" value="PHOSPHOPANTETHEINE"/>
    <property type="match status" value="4"/>
</dbReference>
<dbReference type="Gene3D" id="3.30.559.30">
    <property type="entry name" value="Nonribosomal peptide synthetase, condensation domain"/>
    <property type="match status" value="4"/>
</dbReference>
<dbReference type="FunFam" id="2.30.38.10:FF:000001">
    <property type="entry name" value="Non-ribosomal peptide synthetase PvdI"/>
    <property type="match status" value="4"/>
</dbReference>
<dbReference type="SUPFAM" id="SSF47336">
    <property type="entry name" value="ACP-like"/>
    <property type="match status" value="4"/>
</dbReference>
<protein>
    <submittedName>
        <fullName evidence="7">Non-ribosomal peptide synthetase</fullName>
    </submittedName>
</protein>
<name>A0A2Z4JED5_9ACTN</name>
<evidence type="ECO:0000313" key="8">
    <source>
        <dbReference type="Proteomes" id="UP000249616"/>
    </source>
</evidence>
<dbReference type="GO" id="GO:0043041">
    <property type="term" value="P:amino acid activation for nonribosomal peptide biosynthetic process"/>
    <property type="evidence" value="ECO:0007669"/>
    <property type="project" value="TreeGrafter"/>
</dbReference>
<feature type="domain" description="Carrier" evidence="6">
    <location>
        <begin position="976"/>
        <end position="1051"/>
    </location>
</feature>
<dbReference type="InterPro" id="IPR010071">
    <property type="entry name" value="AA_adenyl_dom"/>
</dbReference>
<dbReference type="Pfam" id="PF00668">
    <property type="entry name" value="Condensation"/>
    <property type="match status" value="4"/>
</dbReference>
<dbReference type="InterPro" id="IPR020802">
    <property type="entry name" value="TesA-like"/>
</dbReference>
<dbReference type="Gene3D" id="3.40.50.1820">
    <property type="entry name" value="alpha/beta hydrolase"/>
    <property type="match status" value="3"/>
</dbReference>
<dbReference type="EMBL" id="CP030074">
    <property type="protein sequence ID" value="AWW43512.1"/>
    <property type="molecule type" value="Genomic_DNA"/>
</dbReference>
<dbReference type="InterPro" id="IPR006162">
    <property type="entry name" value="Ppantetheine_attach_site"/>
</dbReference>
<dbReference type="Pfam" id="PF13193">
    <property type="entry name" value="AMP-binding_C"/>
    <property type="match status" value="4"/>
</dbReference>
<dbReference type="InterPro" id="IPR036736">
    <property type="entry name" value="ACP-like_sf"/>
</dbReference>
<dbReference type="InterPro" id="IPR042099">
    <property type="entry name" value="ANL_N_sf"/>
</dbReference>
<feature type="domain" description="Carrier" evidence="6">
    <location>
        <begin position="3121"/>
        <end position="3195"/>
    </location>
</feature>
<dbReference type="InterPro" id="IPR001242">
    <property type="entry name" value="Condensation_dom"/>
</dbReference>
<dbReference type="GO" id="GO:0031177">
    <property type="term" value="F:phosphopantetheine binding"/>
    <property type="evidence" value="ECO:0007669"/>
    <property type="project" value="InterPro"/>
</dbReference>
<dbReference type="SMART" id="SM00823">
    <property type="entry name" value="PKS_PP"/>
    <property type="match status" value="4"/>
</dbReference>
<dbReference type="CDD" id="cd17643">
    <property type="entry name" value="A_NRPS_Cytc1-like"/>
    <property type="match status" value="1"/>
</dbReference>
<evidence type="ECO:0000256" key="3">
    <source>
        <dbReference type="ARBA" id="ARBA00022450"/>
    </source>
</evidence>
<dbReference type="Proteomes" id="UP000249616">
    <property type="component" value="Plasmid unnamed1"/>
</dbReference>
<dbReference type="GO" id="GO:0072330">
    <property type="term" value="P:monocarboxylic acid biosynthetic process"/>
    <property type="evidence" value="ECO:0007669"/>
    <property type="project" value="UniProtKB-ARBA"/>
</dbReference>
<dbReference type="Gene3D" id="1.10.1200.10">
    <property type="entry name" value="ACP-like"/>
    <property type="match status" value="1"/>
</dbReference>
<feature type="domain" description="Carrier" evidence="6">
    <location>
        <begin position="4200"/>
        <end position="4275"/>
    </location>
</feature>
<dbReference type="GO" id="GO:0003824">
    <property type="term" value="F:catalytic activity"/>
    <property type="evidence" value="ECO:0007669"/>
    <property type="project" value="InterPro"/>
</dbReference>
<dbReference type="Gene3D" id="3.40.50.12780">
    <property type="entry name" value="N-terminal domain of ligase-like"/>
    <property type="match status" value="1"/>
</dbReference>
<geneLocation type="plasmid" evidence="7 8">
    <name>unnamed1</name>
</geneLocation>
<dbReference type="SUPFAM" id="SSF56801">
    <property type="entry name" value="Acetyl-CoA synthetase-like"/>
    <property type="match status" value="4"/>
</dbReference>
<dbReference type="Pfam" id="PF00501">
    <property type="entry name" value="AMP-binding"/>
    <property type="match status" value="4"/>
</dbReference>
<dbReference type="GO" id="GO:0044550">
    <property type="term" value="P:secondary metabolite biosynthetic process"/>
    <property type="evidence" value="ECO:0007669"/>
    <property type="project" value="UniProtKB-ARBA"/>
</dbReference>
<feature type="domain" description="Carrier" evidence="6">
    <location>
        <begin position="2037"/>
        <end position="2111"/>
    </location>
</feature>
<dbReference type="GO" id="GO:0017000">
    <property type="term" value="P:antibiotic biosynthetic process"/>
    <property type="evidence" value="ECO:0007669"/>
    <property type="project" value="UniProtKB-ARBA"/>
</dbReference>
<keyword evidence="7" id="KW-0614">Plasmid</keyword>
<dbReference type="InterPro" id="IPR045851">
    <property type="entry name" value="AMP-bd_C_sf"/>
</dbReference>
<evidence type="ECO:0000256" key="4">
    <source>
        <dbReference type="ARBA" id="ARBA00022553"/>
    </source>
</evidence>
<dbReference type="CDD" id="cd12117">
    <property type="entry name" value="A_NRPS_Srf_like"/>
    <property type="match status" value="1"/>
</dbReference>
<dbReference type="Gene3D" id="2.30.38.10">
    <property type="entry name" value="Luciferase, Domain 3"/>
    <property type="match status" value="3"/>
</dbReference>
<dbReference type="CDD" id="cd19540">
    <property type="entry name" value="LCL_NRPS-like"/>
    <property type="match status" value="2"/>
</dbReference>
<sequence>MIPLSYAQQRLWFLSELGEADAAYHICLAVRLRGALDRPALSAAFRDVLVRHEVLRTVIPVSDGVPRQRILPIDSVEFDLSTQQVGADEVHSAATAAARAPFQLSVEVPLRARLLVVGPHEHVLVVVIHHIAADGWSLAPLAEDIATAYSARLRGQEPDWAPLPVQYADYTLWQKELLGADDDPDSVFSRQLAHWRETLADLPAELTLPTDRARPDVASHEGADVGLHIDADLHRQLVELARSRGATTHMVLQAALAALLSRLGAGTDIPIGVPIAGRTDEALHRAVGMFVNTLVSRTDVSGDPSFVALLDRVRGSLIRAYSNQDIPFERLVEVLAPTRSTGRHPLFQVALVLQNTSAAVLNLPGLTTEPLAVGEAAAKFDLSLELAEEFDTAGHPAGIRGSLTYATDLFGPGTARSIADRFVLMLRGALARPDVPVSAVEILDAAERHQLLIENNDTGERPAAATVHELFEAKAALMPLHPALVDDGHRLTYEEVNERANRLARLLVTQGVGPDRLVGVLMERSTDLVIALLAILKAGGAYLPIDPAYPDERVHAMLADAAPVCVIGDNTLRERPLTGQRIILVHASETVAELRDRAATNLTAAERLGSVLPGHPAYAVYTSGSTGRPKGVLVPHAAVDRLVRQGGYVTPGPDDVIGQLASVSFDAATFEIWGALLNGATLAVAPSGVLDAAALRGFISAHGVSVLWLTAGLFHYVVDADVKALRGLRVLLTGGDVLSPHRCRTLLRELPGVRLVNGYGPTENTTFSATHDIRATDADSGRPVPIGGPISGTRVYVLDAALRPVPVGTPGELYVAGSGLALGYLNRPALTAERFVACPFDGAGKRMYRSGDLVRWSPEGVLEFLGRTDDQVKIRGFRVELGEVEAALLAHPAVAQAAAVVRADPAGGQHLVGYVVPVAGADATDVRAYLRDRVPEYLVPSAVVVLDELPLTANGKLDRGKLPAPRTTTPSGAGRKPSTQREADLCEVFAAILALPEVGVDDNFFELGGHSLLATRLASRIRTTLGIEVPIRAVFDAPTAAGLAARLGTEDTTRSAPAPQERPAVLPLSYAQQRLWFLGELDGPGTTYNIPIVLRLTGALVPEMLDAALADVVARHEVLRTVYRVADGEPYQHILPPHSATDGVSVRDIAATDLPAAVTAAAEHVFDLTTDIPIHLRLLRVAADDYVLVLVIHHIAGDGWSLGPLARALSQAYAARRAGHAPRWEPLPLQYADYTLWQRDHLGDLDDPASVLSAQLGFWRSQLVGLPEEIALPADRPRPLSSSHRGGSIPLRLDPVLHASVTRLARAHDVTVFMVLQGALAAVLSRLGAGTDIPIGTPIAGRTDDALEDLVGFFVNTLVLRTDLSGDPGFSQVLSRVRDTGLAAFAHQDLPFERLVEDLAPTRSTARHPLFQVMLAVRGLTSPVLDLPGIAVGPAGTAPSTAKFDLDFDLAETFDADGAPAGIHGELTYALDLFDQPTAQGFCERFRRLLADAANRPDLPISSLEVLDEAERRRLVDGWHTTTRTLPQATVPDLLQAQTTRTPDATAVVFGDVSVTFRQLNSRANKLARLLVEQGVGPEDLVGVLLDRSDAVIVALLAVLKAGGVCLPIDPDYPDERIAYLIEDAQPVRVLTTEAWQSRVSSALALDAPCTLARLEELADTDLTDLDRNGPLHPGHPAYAVYTSGSTGVPKGVLVPHQGLVNLFHHQRAHMTSAPDRPLRVALTYPLSFDAAWESLLWMIAGHELHLVPDGVRHDPEALVGHVRDAQIDVVDSTPTHLRQLVEAGLLDPRRHRPGIVIAGGEALGEPLWQQLRSAHGVESFNLYGPTECTIDALWHPVAEGARPLVGRPVDNARAYVLDAGLSPVPPGVPGELYIAGAGLARGYLGRPARTAERFVACPFGAPGERMYRTGDLVRWNTSGELDFLGRTDDQVKLRGFRVELGEVEAALLACPGISRAAVVVRTDDRGEQQLVGYVVPSDAAVDAATVREHLRGRLPGYAVPAAVVAMETLPVLANGKLDRSALPAPGPSAASGSGRGPSTPQEELICAAFAEALGVSGVGVDDNFFEMGGHSLLAVRLVERLRGHGIGVDVRTLFARPTPAALAAAAGQDEVTVPPNLIPADAAAITPDMLTLVDLNTQEIENIVGRIPGGAANIADIYPLAPLQEGILFHHLMAEADNDAYVLPAVLRFDSRQRLTAFLTALQAVVDRHDILRTAILWQGLREPVQVVVRHAEIPVVTVTVDDHTDVAEGLLAVCGSAMDITAAPLVRAYVADEPANGAYLLLQVHHLIQDHTALEVVLGEVNAYLAGQQDLLPKALPFRDFIANARLRVPVAEHERFFAELLGDVTEPTAPLGVLDVLGDGSGIAEATRPLDAELGARLHEQARRHGVTAATIFHVAWSRLLAALSGRSDVVFGTVLFGRMAAGSGADRVPGLFINTLPVRMDTANTVADAVTAMRDRLVELLIHEHAPLTLAQRASAVPPRTPLFTSLLNYRHGTQSRDGVSTVVDGAEVIQARDINNYPLTVSIDDATTGYTINAQAMAPIDPESVCRWLDTTVRNLVDALETAPDTSLQRIEILDEQERSRMLPACDGTVETAAAERTLPQLFEAAATVAPDAIALSGEDAVLSYAQLNGRANQLARLLIQRGVGPETLVGVLLDRGIELAVALLAVLKAGGAYLPIDPAYPDERIAYLAGDARPACVLTTDDLRDRLPQGSEAVVVDSAATLTTLLRTPDTDVTDAERSRPLLPGHPAYAIYTSGSTGQPKGVLVPHANVVRLLSATHDWFRFGADDVWTWFHSFAFDFSVWELWGALAHGGRLVVVPTTVSRSPREFLDLLARERVTVLNQTPSAFYQLIVAEAEAPERQLALRHVVFGGEALDPRRLRPWYDRHADDAPVLVNMYGITETTVHVTYAAMNAAAADTPTAVGVIGQAIPDLRLYVLDTGMCPVAPGVAGELYVAGAGLARGYLRRPGLTAQRFVACPFGEPGERMYRTGDLVRWTTDGQLEYLGRADDQVKIRGFRIELGEIEAALLRHPAVNQAAAVVREDSPGDQRLVGYVVTSGESVDTADIRTFVRHWLPEHMRPASVVALDTLPLTANGKLDRRALPKPDAASTGAGRAPATAREQALCDVFAEVLDVPSVSTGDNFFEMGGHSLLAVRLVERLRGCGIAVDVRTLFAQPTVAELARAGARGEVDVPPNLIPAHADAITPDMLPLVDLDTAAIERIVGQIPGGAANIADIYPLAPLQEGILFHHLMAEDGADVYVIPIMLEFDSSAHVERFLEALQHVVDRHDILRTAFCWEGLSEPVQVVVRQAEIPVETVEPPSSADETDFAAQLLAVCPPAMAIGVAPLIRAHVTTAPESGRAVLLLHLHHLIDDHTGLEVVLGEVRAFLEGQQDRLPAPLPFRSFVAQSRLRVSRDEHEQYFSALLGDVTEPTAPFGVVDTLGDGTALTESTRRLSPEASARLRAQARQLGVSAATLFHVVWARVTAAFAGRDDVVFGTVLFGRLNAGAGADRIPGLFINTLPVRLTTGGLSVTDAVHAMRDQLAELMVHEHAPLSLAQRASGLAAQTPLFTSLLNYRQAAAAAEPEVASFPGIRVLHTRDVTNYPLTLSVNDDGENFLLISQSTGADADAVGERVVAAVEQLVATLETAPGTPLTDVDVMGGGERARILVEWNDTDRLVSAATLPGLFEAQVVRSPEAAAVVFEGVGLSYAELNARANRLARVLVDRGAGPESVVAVMLDRGVDLVVALLAVLKAGGAYLPVNPGYPRKRVEGLLADAEPVCVVTAASVGGWLPSAVVLDAPETVAALACASSGDLTGRGVLPGHPAYVMFTSGSTGQPKGVVVAHEGIVNRLAWMQEMCPINASDQVLQKTPFGFDVSVWEFFWPLLEGATLVVARPDGHRDPAYLAELISREQITVTHFVPSMLRMFLTEPAAANCGGLRAVVCSGEALPAELAARFGAVLPGVPLHNLYGPTEASVDVTAWPCKTGADTGAGMVTVPIGRPVWNTQVYVLDAALRPVVPGVPGELYLAGVQLARGYLGRRGLTAERFVACPYGRAGERMYRTGDLVRWNSEGVLEFLGRTDDQVKIRGQRVELGEIEAALLADSSVAQAAVVVREDTPGDQRLTGYIVPATDTHTIDTTALRTGLQHVLPEHMVPSALIQLGELPLSVNGKLDRRALPAPEMRSANVGRGPSTPQEKALCAVFAEVLGIPDVGVDDNFFELGGHSLLAVQLVSRIRATLNMDLSLQAVMAAPTAAKLAERVLQRSTDDGCEVLLPIRTQGSREPWFCVHPVSGLSWCYTPLASHVPSDTPLYGLQSSGLDGHGVVHESVEEMAAAYVDHIRSVQADGPYHLLGWSFGGLIAQEMAVRLRESGAEVAALVILDAYPSAPGSTSEILTDPDATEVSADAIAGLIEAAGLDTTVPRADPSLLRRIVANNARIAAAHSPREYDGGLLFIPSMEGMLSGGADRWKHLVTGEITQYHLPCAHEDMARPDMLARVWQAISHWREA</sequence>
<dbReference type="InterPro" id="IPR000873">
    <property type="entry name" value="AMP-dep_synth/lig_dom"/>
</dbReference>
<evidence type="ECO:0000256" key="5">
    <source>
        <dbReference type="SAM" id="MobiDB-lite"/>
    </source>
</evidence>
<dbReference type="InterPro" id="IPR029058">
    <property type="entry name" value="AB_hydrolase_fold"/>
</dbReference>
<dbReference type="Gene3D" id="3.30.559.10">
    <property type="entry name" value="Chloramphenicol acetyltransferase-like domain"/>
    <property type="match status" value="4"/>
</dbReference>
<dbReference type="InterPro" id="IPR020806">
    <property type="entry name" value="PKS_PP-bd"/>
</dbReference>
<dbReference type="FunFam" id="1.10.1200.10:FF:000005">
    <property type="entry name" value="Nonribosomal peptide synthetase 1"/>
    <property type="match status" value="2"/>
</dbReference>
<comment type="cofactor">
    <cofactor evidence="1">
        <name>pantetheine 4'-phosphate</name>
        <dbReference type="ChEBI" id="CHEBI:47942"/>
    </cofactor>
</comment>
<dbReference type="PROSITE" id="PS50075">
    <property type="entry name" value="CARRIER"/>
    <property type="match status" value="4"/>
</dbReference>
<feature type="region of interest" description="Disordered" evidence="5">
    <location>
        <begin position="956"/>
        <end position="980"/>
    </location>
</feature>
<reference evidence="8" key="1">
    <citation type="submission" date="2018-06" db="EMBL/GenBank/DDBJ databases">
        <authorList>
            <person name="Li K."/>
        </authorList>
    </citation>
    <scope>NUCLEOTIDE SEQUENCE [LARGE SCALE GENOMIC DNA]</scope>
    <source>
        <strain evidence="8">ZFG47</strain>
        <plasmid evidence="8">unnamed1</plasmid>
    </source>
</reference>
<dbReference type="Gene3D" id="3.30.300.30">
    <property type="match status" value="4"/>
</dbReference>
<dbReference type="CDD" id="cd19544">
    <property type="entry name" value="E-C_NRPS"/>
    <property type="match status" value="2"/>
</dbReference>